<protein>
    <recommendedName>
        <fullName evidence="3">VWFA domain-containing protein</fullName>
    </recommendedName>
</protein>
<feature type="signal peptide" evidence="2">
    <location>
        <begin position="1"/>
        <end position="25"/>
    </location>
</feature>
<gene>
    <name evidence="4" type="ORF">ROH8110_01551</name>
</gene>
<evidence type="ECO:0000313" key="4">
    <source>
        <dbReference type="EMBL" id="SLN32434.1"/>
    </source>
</evidence>
<proteinExistence type="predicted"/>
<dbReference type="EMBL" id="FWFU01000002">
    <property type="protein sequence ID" value="SLN32434.1"/>
    <property type="molecule type" value="Genomic_DNA"/>
</dbReference>
<dbReference type="Proteomes" id="UP000193207">
    <property type="component" value="Unassembled WGS sequence"/>
</dbReference>
<keyword evidence="2" id="KW-0732">Signal</keyword>
<dbReference type="SUPFAM" id="SSF53300">
    <property type="entry name" value="vWA-like"/>
    <property type="match status" value="1"/>
</dbReference>
<keyword evidence="5" id="KW-1185">Reference proteome</keyword>
<evidence type="ECO:0000256" key="2">
    <source>
        <dbReference type="SAM" id="SignalP"/>
    </source>
</evidence>
<feature type="transmembrane region" description="Helical" evidence="1">
    <location>
        <begin position="231"/>
        <end position="250"/>
    </location>
</feature>
<dbReference type="Gene3D" id="3.40.50.410">
    <property type="entry name" value="von Willebrand factor, type A domain"/>
    <property type="match status" value="1"/>
</dbReference>
<dbReference type="InterPro" id="IPR022472">
    <property type="entry name" value="VPLPA-CTERM"/>
</dbReference>
<evidence type="ECO:0000259" key="3">
    <source>
        <dbReference type="PROSITE" id="PS50234"/>
    </source>
</evidence>
<dbReference type="PROSITE" id="PS50234">
    <property type="entry name" value="VWFA"/>
    <property type="match status" value="1"/>
</dbReference>
<sequence length="256" mass="26259">MPNTILKSVALSVGLAFGSLTAASAATVDTVLSLVIDVSGSIDSTEYNLQMKGYEDAFRDSGIQNAITDTSDGRNGSIAVNLIQFGTTASQRIGFTLIDSAAAANAFADLISNVSRFNSNSTGVGEGIELASTTISSWLQNNSAGRAVIDVSGDGTNNAGVSPSVARDAALAADVDAINAIAIQSTTLQAYFDNNVVGGTNSFSLFASDFDAFDSAIKRKLKAEITGTNPIPLPAGAWLLLSGIGGLAALRRRKKA</sequence>
<dbReference type="NCBIfam" id="TIGR03370">
    <property type="entry name" value="VPLPA-CTERM"/>
    <property type="match status" value="1"/>
</dbReference>
<dbReference type="AlphaFoldDB" id="A0A1X6YVV2"/>
<dbReference type="InterPro" id="IPR010607">
    <property type="entry name" value="DUF1194"/>
</dbReference>
<keyword evidence="1" id="KW-0472">Membrane</keyword>
<organism evidence="4 5">
    <name type="scientific">Roseovarius halotolerans</name>
    <dbReference type="NCBI Taxonomy" id="505353"/>
    <lineage>
        <taxon>Bacteria</taxon>
        <taxon>Pseudomonadati</taxon>
        <taxon>Pseudomonadota</taxon>
        <taxon>Alphaproteobacteria</taxon>
        <taxon>Rhodobacterales</taxon>
        <taxon>Roseobacteraceae</taxon>
        <taxon>Roseovarius</taxon>
    </lineage>
</organism>
<dbReference type="Pfam" id="PF06707">
    <property type="entry name" value="DUF1194"/>
    <property type="match status" value="1"/>
</dbReference>
<dbReference type="InterPro" id="IPR036465">
    <property type="entry name" value="vWFA_dom_sf"/>
</dbReference>
<evidence type="ECO:0000313" key="5">
    <source>
        <dbReference type="Proteomes" id="UP000193207"/>
    </source>
</evidence>
<name>A0A1X6YVV2_9RHOB</name>
<feature type="domain" description="VWFA" evidence="3">
    <location>
        <begin position="31"/>
        <end position="221"/>
    </location>
</feature>
<reference evidence="4 5" key="1">
    <citation type="submission" date="2017-03" db="EMBL/GenBank/DDBJ databases">
        <authorList>
            <person name="Afonso C.L."/>
            <person name="Miller P.J."/>
            <person name="Scott M.A."/>
            <person name="Spackman E."/>
            <person name="Goraichik I."/>
            <person name="Dimitrov K.M."/>
            <person name="Suarez D.L."/>
            <person name="Swayne D.E."/>
        </authorList>
    </citation>
    <scope>NUCLEOTIDE SEQUENCE [LARGE SCALE GENOMIC DNA]</scope>
    <source>
        <strain evidence="4 5">CECT 8110</strain>
    </source>
</reference>
<dbReference type="InterPro" id="IPR002035">
    <property type="entry name" value="VWF_A"/>
</dbReference>
<keyword evidence="1" id="KW-1133">Transmembrane helix</keyword>
<keyword evidence="1" id="KW-0812">Transmembrane</keyword>
<accession>A0A1X6YVV2</accession>
<feature type="chain" id="PRO_5012936869" description="VWFA domain-containing protein" evidence="2">
    <location>
        <begin position="26"/>
        <end position="256"/>
    </location>
</feature>
<evidence type="ECO:0000256" key="1">
    <source>
        <dbReference type="SAM" id="Phobius"/>
    </source>
</evidence>